<gene>
    <name evidence="1" type="primary">holB</name>
    <name evidence="1" type="ORF">GCM10007879_26500</name>
</gene>
<dbReference type="RefSeq" id="WP_284365315.1">
    <property type="nucleotide sequence ID" value="NZ_BSNI01000002.1"/>
</dbReference>
<accession>A0ABQ5USY3</accession>
<dbReference type="PANTHER" id="PTHR11669">
    <property type="entry name" value="REPLICATION FACTOR C / DNA POLYMERASE III GAMMA-TAU SUBUNIT"/>
    <property type="match status" value="1"/>
</dbReference>
<keyword evidence="2" id="KW-1185">Reference proteome</keyword>
<dbReference type="SUPFAM" id="SSF52540">
    <property type="entry name" value="P-loop containing nucleoside triphosphate hydrolases"/>
    <property type="match status" value="1"/>
</dbReference>
<comment type="caution">
    <text evidence="1">The sequence shown here is derived from an EMBL/GenBank/DDBJ whole genome shotgun (WGS) entry which is preliminary data.</text>
</comment>
<sequence>MAEQEYAQHADQLPGIPPPEVQQSLVGHVDAKAMLLDAHAAGKLHHAWLISGQKGIGKATFAFDLARELFTLTGDETPTRVAEMVATGAHPNLKIIRRAFNHKTGKFAANTGVDVVRNAMKFFQTSAATAGLRICIVDSIDDLNANAANALLKTLEEPPANALFLLTCNQLGRILPTIRSRCRLLRLGVLSDEQVTQVVSEFSTPEIDAKMTSILDIARGRPRKALEAVLASADPTLRALGNWLQQPSMGGDADVLQIGASLAQSKDEAIWPMALEMLENSIAWRIKHLAVTDRQNPVLANALSVWEKTGEQLRDQAVFNLDKKQTIIMILDAIRDLDRAAPINVEPST</sequence>
<organism evidence="1 2">
    <name type="scientific">Maritalea porphyrae</name>
    <dbReference type="NCBI Taxonomy" id="880732"/>
    <lineage>
        <taxon>Bacteria</taxon>
        <taxon>Pseudomonadati</taxon>
        <taxon>Pseudomonadota</taxon>
        <taxon>Alphaproteobacteria</taxon>
        <taxon>Hyphomicrobiales</taxon>
        <taxon>Devosiaceae</taxon>
        <taxon>Maritalea</taxon>
    </lineage>
</organism>
<dbReference type="PANTHER" id="PTHR11669:SF8">
    <property type="entry name" value="DNA POLYMERASE III SUBUNIT DELTA"/>
    <property type="match status" value="1"/>
</dbReference>
<dbReference type="InterPro" id="IPR050238">
    <property type="entry name" value="DNA_Rep/Repair_Clamp_Loader"/>
</dbReference>
<proteinExistence type="predicted"/>
<evidence type="ECO:0000313" key="2">
    <source>
        <dbReference type="Proteomes" id="UP001161405"/>
    </source>
</evidence>
<evidence type="ECO:0000313" key="1">
    <source>
        <dbReference type="EMBL" id="GLQ18401.1"/>
    </source>
</evidence>
<dbReference type="Pfam" id="PF13177">
    <property type="entry name" value="DNA_pol3_delta2"/>
    <property type="match status" value="1"/>
</dbReference>
<dbReference type="Gene3D" id="3.40.50.300">
    <property type="entry name" value="P-loop containing nucleotide triphosphate hydrolases"/>
    <property type="match status" value="1"/>
</dbReference>
<reference evidence="1" key="2">
    <citation type="submission" date="2023-01" db="EMBL/GenBank/DDBJ databases">
        <title>Draft genome sequence of Maritalea porphyrae strain NBRC 107169.</title>
        <authorList>
            <person name="Sun Q."/>
            <person name="Mori K."/>
        </authorList>
    </citation>
    <scope>NUCLEOTIDE SEQUENCE</scope>
    <source>
        <strain evidence="1">NBRC 107169</strain>
    </source>
</reference>
<dbReference type="InterPro" id="IPR027417">
    <property type="entry name" value="P-loop_NTPase"/>
</dbReference>
<protein>
    <submittedName>
        <fullName evidence="1">DNA polymerase III subunit delta</fullName>
    </submittedName>
</protein>
<reference evidence="1" key="1">
    <citation type="journal article" date="2014" name="Int. J. Syst. Evol. Microbiol.">
        <title>Complete genome of a new Firmicutes species belonging to the dominant human colonic microbiota ('Ruminococcus bicirculans') reveals two chromosomes and a selective capacity to utilize plant glucans.</title>
        <authorList>
            <consortium name="NISC Comparative Sequencing Program"/>
            <person name="Wegmann U."/>
            <person name="Louis P."/>
            <person name="Goesmann A."/>
            <person name="Henrissat B."/>
            <person name="Duncan S.H."/>
            <person name="Flint H.J."/>
        </authorList>
    </citation>
    <scope>NUCLEOTIDE SEQUENCE</scope>
    <source>
        <strain evidence="1">NBRC 107169</strain>
    </source>
</reference>
<dbReference type="EMBL" id="BSNI01000002">
    <property type="protein sequence ID" value="GLQ18401.1"/>
    <property type="molecule type" value="Genomic_DNA"/>
</dbReference>
<name>A0ABQ5USY3_9HYPH</name>
<dbReference type="Proteomes" id="UP001161405">
    <property type="component" value="Unassembled WGS sequence"/>
</dbReference>